<dbReference type="AlphaFoldDB" id="A0A151UDB3"/>
<dbReference type="EMBL" id="AGCT01017516">
    <property type="protein sequence ID" value="KYP77280.1"/>
    <property type="molecule type" value="Genomic_DNA"/>
</dbReference>
<sequence>MLRHFGFQDKWIGWIGECLRTSSMSVLVNGNPTIEFSMQKGIRQGDPLAPSLFVLVVEGLTSLVIEASNSGLFRGVKVGSKGELVNILKYVDDTIFVGEASMEKVRTLKVILQGFELASGLKVNFYKSCLGAIGVGRDLNFLCIDITLQVVRSINLQRRRRKRNLFQ</sequence>
<dbReference type="STRING" id="3821.A0A151UDB3"/>
<evidence type="ECO:0000313" key="2">
    <source>
        <dbReference type="EMBL" id="KYP77280.1"/>
    </source>
</evidence>
<reference evidence="2" key="1">
    <citation type="journal article" date="2012" name="Nat. Biotechnol.">
        <title>Draft genome sequence of pigeonpea (Cajanus cajan), an orphan legume crop of resource-poor farmers.</title>
        <authorList>
            <person name="Varshney R.K."/>
            <person name="Chen W."/>
            <person name="Li Y."/>
            <person name="Bharti A.K."/>
            <person name="Saxena R.K."/>
            <person name="Schlueter J.A."/>
            <person name="Donoghue M.T."/>
            <person name="Azam S."/>
            <person name="Fan G."/>
            <person name="Whaley A.M."/>
            <person name="Farmer A.D."/>
            <person name="Sheridan J."/>
            <person name="Iwata A."/>
            <person name="Tuteja R."/>
            <person name="Penmetsa R.V."/>
            <person name="Wu W."/>
            <person name="Upadhyaya H.D."/>
            <person name="Yang S.P."/>
            <person name="Shah T."/>
            <person name="Saxena K.B."/>
            <person name="Michael T."/>
            <person name="McCombie W.R."/>
            <person name="Yang B."/>
            <person name="Zhang G."/>
            <person name="Yang H."/>
            <person name="Wang J."/>
            <person name="Spillane C."/>
            <person name="Cook D.R."/>
            <person name="May G.D."/>
            <person name="Xu X."/>
            <person name="Jackson S.A."/>
        </authorList>
    </citation>
    <scope>NUCLEOTIDE SEQUENCE [LARGE SCALE GENOMIC DNA]</scope>
</reference>
<feature type="domain" description="Reverse transcriptase" evidence="1">
    <location>
        <begin position="1"/>
        <end position="146"/>
    </location>
</feature>
<gene>
    <name evidence="2" type="ORF">KK1_049628</name>
</gene>
<dbReference type="OMA" id="FLCIDIT"/>
<dbReference type="PANTHER" id="PTHR46890">
    <property type="entry name" value="NON-LTR RETROLELEMENT REVERSE TRANSCRIPTASE-LIKE PROTEIN-RELATED"/>
    <property type="match status" value="1"/>
</dbReference>
<dbReference type="PROSITE" id="PS50878">
    <property type="entry name" value="RT_POL"/>
    <property type="match status" value="1"/>
</dbReference>
<dbReference type="Pfam" id="PF00078">
    <property type="entry name" value="RVT_1"/>
    <property type="match status" value="1"/>
</dbReference>
<protein>
    <recommendedName>
        <fullName evidence="1">Reverse transcriptase domain-containing protein</fullName>
    </recommendedName>
</protein>
<dbReference type="PANTHER" id="PTHR46890:SF1">
    <property type="entry name" value="REVERSE TRANSCRIPTASE DOMAIN-CONTAINING PROTEIN"/>
    <property type="match status" value="1"/>
</dbReference>
<evidence type="ECO:0000259" key="1">
    <source>
        <dbReference type="PROSITE" id="PS50878"/>
    </source>
</evidence>
<organism evidence="2 3">
    <name type="scientific">Cajanus cajan</name>
    <name type="common">Pigeon pea</name>
    <name type="synonym">Cajanus indicus</name>
    <dbReference type="NCBI Taxonomy" id="3821"/>
    <lineage>
        <taxon>Eukaryota</taxon>
        <taxon>Viridiplantae</taxon>
        <taxon>Streptophyta</taxon>
        <taxon>Embryophyta</taxon>
        <taxon>Tracheophyta</taxon>
        <taxon>Spermatophyta</taxon>
        <taxon>Magnoliopsida</taxon>
        <taxon>eudicotyledons</taxon>
        <taxon>Gunneridae</taxon>
        <taxon>Pentapetalae</taxon>
        <taxon>rosids</taxon>
        <taxon>fabids</taxon>
        <taxon>Fabales</taxon>
        <taxon>Fabaceae</taxon>
        <taxon>Papilionoideae</taxon>
        <taxon>50 kb inversion clade</taxon>
        <taxon>NPAAA clade</taxon>
        <taxon>indigoferoid/millettioid clade</taxon>
        <taxon>Phaseoleae</taxon>
        <taxon>Cajanus</taxon>
    </lineage>
</organism>
<proteinExistence type="predicted"/>
<dbReference type="Gramene" id="C.cajan_46721.t">
    <property type="protein sequence ID" value="C.cajan_46721.t.cds1"/>
    <property type="gene ID" value="C.cajan_46721"/>
</dbReference>
<dbReference type="InterPro" id="IPR052343">
    <property type="entry name" value="Retrotransposon-Effector_Assoc"/>
</dbReference>
<accession>A0A151UDB3</accession>
<dbReference type="Proteomes" id="UP000075243">
    <property type="component" value="Unassembled WGS sequence"/>
</dbReference>
<keyword evidence="3" id="KW-1185">Reference proteome</keyword>
<dbReference type="InterPro" id="IPR000477">
    <property type="entry name" value="RT_dom"/>
</dbReference>
<name>A0A151UDB3_CAJCA</name>
<evidence type="ECO:0000313" key="3">
    <source>
        <dbReference type="Proteomes" id="UP000075243"/>
    </source>
</evidence>
<comment type="caution">
    <text evidence="2">The sequence shown here is derived from an EMBL/GenBank/DDBJ whole genome shotgun (WGS) entry which is preliminary data.</text>
</comment>